<dbReference type="OrthoDB" id="2964033at2"/>
<keyword evidence="3" id="KW-1185">Reference proteome</keyword>
<comment type="caution">
    <text evidence="2">The sequence shown here is derived from an EMBL/GenBank/DDBJ whole genome shotgun (WGS) entry which is preliminary data.</text>
</comment>
<gene>
    <name evidence="2" type="ORF">EKG35_10285</name>
</gene>
<reference evidence="2 3" key="1">
    <citation type="submission" date="2018-12" db="EMBL/GenBank/DDBJ databases">
        <authorList>
            <person name="Yu L."/>
        </authorList>
    </citation>
    <scope>NUCLEOTIDE SEQUENCE [LARGE SCALE GENOMIC DNA]</scope>
    <source>
        <strain evidence="2 3">S5H2222</strain>
    </source>
</reference>
<sequence>MQMTIARAMTRKKTIKAQLDKITEDISKHGAINNKRLHILSNEKSDIKKNHREATEKVKALFQQFHDLKDNYIKLTLAINKANLETEIIVAGKTLKIAEALIYKNDIQQYLSNLKTAYQHAVKKATREVDTFNQNLKTEGLSEQVKKEVLADVLYLVPIEKMDELDSFLVEFMTEIDGTLNEVNARTLIEVDID</sequence>
<dbReference type="EMBL" id="RXNR01000025">
    <property type="protein sequence ID" value="RTQ92924.1"/>
    <property type="molecule type" value="Genomic_DNA"/>
</dbReference>
<accession>A0A3S0HIT3</accession>
<keyword evidence="1" id="KW-0175">Coiled coil</keyword>
<evidence type="ECO:0000313" key="2">
    <source>
        <dbReference type="EMBL" id="RTQ92924.1"/>
    </source>
</evidence>
<proteinExistence type="predicted"/>
<dbReference type="AlphaFoldDB" id="A0A3S0HIT3"/>
<name>A0A3S0HIT3_9BACI</name>
<dbReference type="Proteomes" id="UP000276349">
    <property type="component" value="Unassembled WGS sequence"/>
</dbReference>
<feature type="coiled-coil region" evidence="1">
    <location>
        <begin position="5"/>
        <end position="71"/>
    </location>
</feature>
<evidence type="ECO:0000256" key="1">
    <source>
        <dbReference type="SAM" id="Coils"/>
    </source>
</evidence>
<organism evidence="2 3">
    <name type="scientific">Lysinibacillus telephonicus</name>
    <dbReference type="NCBI Taxonomy" id="1714840"/>
    <lineage>
        <taxon>Bacteria</taxon>
        <taxon>Bacillati</taxon>
        <taxon>Bacillota</taxon>
        <taxon>Bacilli</taxon>
        <taxon>Bacillales</taxon>
        <taxon>Bacillaceae</taxon>
        <taxon>Lysinibacillus</taxon>
    </lineage>
</organism>
<dbReference type="RefSeq" id="WP_126294368.1">
    <property type="nucleotide sequence ID" value="NZ_CP155468.1"/>
</dbReference>
<protein>
    <submittedName>
        <fullName evidence="2">Uncharacterized protein</fullName>
    </submittedName>
</protein>
<evidence type="ECO:0000313" key="3">
    <source>
        <dbReference type="Proteomes" id="UP000276349"/>
    </source>
</evidence>
<dbReference type="Gene3D" id="6.10.320.10">
    <property type="match status" value="1"/>
</dbReference>